<name>A0A2P2QSL5_RHIMU</name>
<dbReference type="AlphaFoldDB" id="A0A2P2QSL5"/>
<dbReference type="EMBL" id="GGEC01089483">
    <property type="protein sequence ID" value="MBX69967.1"/>
    <property type="molecule type" value="Transcribed_RNA"/>
</dbReference>
<sequence>MVGVGNSNLTENIYNFLEKANIVKLSRNLINPYH</sequence>
<organism evidence="1">
    <name type="scientific">Rhizophora mucronata</name>
    <name type="common">Asiatic mangrove</name>
    <dbReference type="NCBI Taxonomy" id="61149"/>
    <lineage>
        <taxon>Eukaryota</taxon>
        <taxon>Viridiplantae</taxon>
        <taxon>Streptophyta</taxon>
        <taxon>Embryophyta</taxon>
        <taxon>Tracheophyta</taxon>
        <taxon>Spermatophyta</taxon>
        <taxon>Magnoliopsida</taxon>
        <taxon>eudicotyledons</taxon>
        <taxon>Gunneridae</taxon>
        <taxon>Pentapetalae</taxon>
        <taxon>rosids</taxon>
        <taxon>fabids</taxon>
        <taxon>Malpighiales</taxon>
        <taxon>Rhizophoraceae</taxon>
        <taxon>Rhizophora</taxon>
    </lineage>
</organism>
<accession>A0A2P2QSL5</accession>
<protein>
    <submittedName>
        <fullName evidence="1">Uncharacterized protein</fullName>
    </submittedName>
</protein>
<evidence type="ECO:0000313" key="1">
    <source>
        <dbReference type="EMBL" id="MBX69967.1"/>
    </source>
</evidence>
<proteinExistence type="predicted"/>
<reference evidence="1" key="1">
    <citation type="submission" date="2018-02" db="EMBL/GenBank/DDBJ databases">
        <title>Rhizophora mucronata_Transcriptome.</title>
        <authorList>
            <person name="Meera S.P."/>
            <person name="Sreeshan A."/>
            <person name="Augustine A."/>
        </authorList>
    </citation>
    <scope>NUCLEOTIDE SEQUENCE</scope>
    <source>
        <tissue evidence="1">Leaf</tissue>
    </source>
</reference>